<evidence type="ECO:0000256" key="1">
    <source>
        <dbReference type="SAM" id="MobiDB-lite"/>
    </source>
</evidence>
<name>A0A381R2E4_9ZZZZ</name>
<sequence>MSKALNQIEPGTACTIKTTGEEGELKRIFYFPTKYEVELINGKIHHYTSHEIIFEGVEYPQVKLKSPEIPFAGIGDKWSSWRPFTAQSEIRQHFSTTKEIMWKMITDLDTYNIWFVGIQRALPILSSDRYVHQFSFDRFITEPGAFFKIRPASLAPYFKCRVMTTEHEKEFGFEFRTTPLYKEYISFKIEESKKGVWVTCSRTSKGVFSLLSLYNWNDRKSKILQTLSRITPEIDLDQGKGDSSTDSGTGSQWGGFSSREDYINYATNMGLKGDMDIINSISDKPTRGKAKAALFRAKRTGELPPMPEKPKEGAASVQDSNDINLSGEKLIAFVVNKALDGDKDPLNAITDKVTRGKAKALILKINRGSEERPEMPELPMKVSGAVSAASEETEKELMDRLVAKGLAGDMEEVNALDSRVLRGKIKAAIIKAKRAKNN</sequence>
<dbReference type="EMBL" id="UINC01001657">
    <property type="protein sequence ID" value="SUZ85915.1"/>
    <property type="molecule type" value="Genomic_DNA"/>
</dbReference>
<dbReference type="AlphaFoldDB" id="A0A381R2E4"/>
<organism evidence="2">
    <name type="scientific">marine metagenome</name>
    <dbReference type="NCBI Taxonomy" id="408172"/>
    <lineage>
        <taxon>unclassified sequences</taxon>
        <taxon>metagenomes</taxon>
        <taxon>ecological metagenomes</taxon>
    </lineage>
</organism>
<feature type="compositionally biased region" description="Low complexity" evidence="1">
    <location>
        <begin position="241"/>
        <end position="250"/>
    </location>
</feature>
<proteinExistence type="predicted"/>
<feature type="region of interest" description="Disordered" evidence="1">
    <location>
        <begin position="235"/>
        <end position="255"/>
    </location>
</feature>
<evidence type="ECO:0000313" key="2">
    <source>
        <dbReference type="EMBL" id="SUZ85915.1"/>
    </source>
</evidence>
<accession>A0A381R2E4</accession>
<protein>
    <submittedName>
        <fullName evidence="2">Uncharacterized protein</fullName>
    </submittedName>
</protein>
<reference evidence="2" key="1">
    <citation type="submission" date="2018-05" db="EMBL/GenBank/DDBJ databases">
        <authorList>
            <person name="Lanie J.A."/>
            <person name="Ng W.-L."/>
            <person name="Kazmierczak K.M."/>
            <person name="Andrzejewski T.M."/>
            <person name="Davidsen T.M."/>
            <person name="Wayne K.J."/>
            <person name="Tettelin H."/>
            <person name="Glass J.I."/>
            <person name="Rusch D."/>
            <person name="Podicherti R."/>
            <person name="Tsui H.-C.T."/>
            <person name="Winkler M.E."/>
        </authorList>
    </citation>
    <scope>NUCLEOTIDE SEQUENCE</scope>
</reference>
<gene>
    <name evidence="2" type="ORF">METZ01_LOCUS38769</name>
</gene>